<accession>A0ABW3HW44</accession>
<proteinExistence type="predicted"/>
<dbReference type="EMBL" id="JBHTJZ010000064">
    <property type="protein sequence ID" value="MFD0961718.1"/>
    <property type="molecule type" value="Genomic_DNA"/>
</dbReference>
<dbReference type="InterPro" id="IPR023214">
    <property type="entry name" value="HAD_sf"/>
</dbReference>
<gene>
    <name evidence="1" type="ORF">ACFQ2I_20440</name>
</gene>
<sequence>MANAELQALKLNSGECIMVGDLLETDIRMGQIANIHTALVRTGVAQKEDIALSGFKPDYVLQSVQDLVAAAD</sequence>
<dbReference type="SUPFAM" id="SSF56784">
    <property type="entry name" value="HAD-like"/>
    <property type="match status" value="1"/>
</dbReference>
<comment type="caution">
    <text evidence="1">The sequence shown here is derived from an EMBL/GenBank/DDBJ whole genome shotgun (WGS) entry which is preliminary data.</text>
</comment>
<name>A0ABW3HW44_9BACL</name>
<dbReference type="Proteomes" id="UP001596989">
    <property type="component" value="Unassembled WGS sequence"/>
</dbReference>
<protein>
    <submittedName>
        <fullName evidence="1">HAD hydrolase-like protein</fullName>
    </submittedName>
</protein>
<dbReference type="Pfam" id="PF13242">
    <property type="entry name" value="Hydrolase_like"/>
    <property type="match status" value="1"/>
</dbReference>
<dbReference type="Gene3D" id="3.40.50.1000">
    <property type="entry name" value="HAD superfamily/HAD-like"/>
    <property type="match status" value="1"/>
</dbReference>
<dbReference type="RefSeq" id="WP_377567560.1">
    <property type="nucleotide sequence ID" value="NZ_JBHTJZ010000064.1"/>
</dbReference>
<evidence type="ECO:0000313" key="1">
    <source>
        <dbReference type="EMBL" id="MFD0961718.1"/>
    </source>
</evidence>
<reference evidence="2" key="1">
    <citation type="journal article" date="2019" name="Int. J. Syst. Evol. Microbiol.">
        <title>The Global Catalogue of Microorganisms (GCM) 10K type strain sequencing project: providing services to taxonomists for standard genome sequencing and annotation.</title>
        <authorList>
            <consortium name="The Broad Institute Genomics Platform"/>
            <consortium name="The Broad Institute Genome Sequencing Center for Infectious Disease"/>
            <person name="Wu L."/>
            <person name="Ma J."/>
        </authorList>
    </citation>
    <scope>NUCLEOTIDE SEQUENCE [LARGE SCALE GENOMIC DNA]</scope>
    <source>
        <strain evidence="2">CCUG 59129</strain>
    </source>
</reference>
<evidence type="ECO:0000313" key="2">
    <source>
        <dbReference type="Proteomes" id="UP001596989"/>
    </source>
</evidence>
<organism evidence="1 2">
    <name type="scientific">Paenibacillus chungangensis</name>
    <dbReference type="NCBI Taxonomy" id="696535"/>
    <lineage>
        <taxon>Bacteria</taxon>
        <taxon>Bacillati</taxon>
        <taxon>Bacillota</taxon>
        <taxon>Bacilli</taxon>
        <taxon>Bacillales</taxon>
        <taxon>Paenibacillaceae</taxon>
        <taxon>Paenibacillus</taxon>
    </lineage>
</organism>
<dbReference type="InterPro" id="IPR036412">
    <property type="entry name" value="HAD-like_sf"/>
</dbReference>
<keyword evidence="2" id="KW-1185">Reference proteome</keyword>